<evidence type="ECO:0000256" key="2">
    <source>
        <dbReference type="ARBA" id="ARBA00023268"/>
    </source>
</evidence>
<dbReference type="InterPro" id="IPR050091">
    <property type="entry name" value="PKS_NRPS_Biosynth_Enz"/>
</dbReference>
<feature type="non-terminal residue" evidence="5">
    <location>
        <position position="1"/>
    </location>
</feature>
<dbReference type="PANTHER" id="PTHR43775:SF51">
    <property type="entry name" value="INACTIVE PHENOLPHTHIOCEROL SYNTHESIS POLYKETIDE SYNTHASE TYPE I PKS1-RELATED"/>
    <property type="match status" value="1"/>
</dbReference>
<dbReference type="GO" id="GO:0006633">
    <property type="term" value="P:fatty acid biosynthetic process"/>
    <property type="evidence" value="ECO:0007669"/>
    <property type="project" value="TreeGrafter"/>
</dbReference>
<dbReference type="Gene3D" id="3.40.50.720">
    <property type="entry name" value="NAD(P)-binding Rossmann-like Domain"/>
    <property type="match status" value="1"/>
</dbReference>
<feature type="domain" description="Polyketide synthase extender module SpnB-like Rossmann fold" evidence="4">
    <location>
        <begin position="14"/>
        <end position="112"/>
    </location>
</feature>
<dbReference type="PANTHER" id="PTHR43775">
    <property type="entry name" value="FATTY ACID SYNTHASE"/>
    <property type="match status" value="1"/>
</dbReference>
<keyword evidence="1" id="KW-0808">Transferase</keyword>
<dbReference type="GO" id="GO:0004312">
    <property type="term" value="F:fatty acid synthase activity"/>
    <property type="evidence" value="ECO:0007669"/>
    <property type="project" value="TreeGrafter"/>
</dbReference>
<gene>
    <name evidence="5" type="ORF">ADK75_17425</name>
</gene>
<feature type="non-terminal residue" evidence="5">
    <location>
        <position position="168"/>
    </location>
</feature>
<accession>A0A0L8MKB1</accession>
<feature type="domain" description="Ketoreductase (KR)" evidence="3">
    <location>
        <begin position="128"/>
        <end position="165"/>
    </location>
</feature>
<sequence length="168" mass="17531">IGLSEDVTEVHTAVQDTLATLQQLLADTALDSTRIVVLTRGATALTTDEDILNLPAAALTGLIRTAQNEHPGRITLLDIDTTEHLTTAAHTAAHTPDTQLALRDGQLHTPRLETTPAGPAPVPFDPEGTILITGGTGGLGRILARHLVTHHGAKHLLLTSRSGPNAPG</sequence>
<dbReference type="InterPro" id="IPR013968">
    <property type="entry name" value="PKS_KR"/>
</dbReference>
<dbReference type="InterPro" id="IPR055123">
    <property type="entry name" value="SpnB-like_Rossmann"/>
</dbReference>
<dbReference type="InterPro" id="IPR036291">
    <property type="entry name" value="NAD(P)-bd_dom_sf"/>
</dbReference>
<keyword evidence="2" id="KW-0511">Multifunctional enzyme</keyword>
<dbReference type="EMBL" id="LGUV01000220">
    <property type="protein sequence ID" value="KOG50828.1"/>
    <property type="molecule type" value="Genomic_DNA"/>
</dbReference>
<proteinExistence type="predicted"/>
<dbReference type="Pfam" id="PF08659">
    <property type="entry name" value="KR"/>
    <property type="match status" value="1"/>
</dbReference>
<reference evidence="6" key="1">
    <citation type="submission" date="2015-07" db="EMBL/GenBank/DDBJ databases">
        <authorList>
            <consortium name="Consortium for Microbial Forensics and Genomics (microFORGE)"/>
            <person name="Knight B.M."/>
            <person name="Roberts D.P."/>
            <person name="Lin D."/>
            <person name="Hari K."/>
            <person name="Fletcher J."/>
            <person name="Melcher U."/>
            <person name="Blagden T."/>
            <person name="Winegar R.A."/>
        </authorList>
    </citation>
    <scope>NUCLEOTIDE SEQUENCE [LARGE SCALE GENOMIC DNA]</scope>
    <source>
        <strain evidence="6">NRRL B-1447</strain>
    </source>
</reference>
<dbReference type="Pfam" id="PF22953">
    <property type="entry name" value="SpnB_Rossmann"/>
    <property type="match status" value="1"/>
</dbReference>
<evidence type="ECO:0000256" key="1">
    <source>
        <dbReference type="ARBA" id="ARBA00022679"/>
    </source>
</evidence>
<protein>
    <submittedName>
        <fullName evidence="5">Uncharacterized protein</fullName>
    </submittedName>
</protein>
<dbReference type="OrthoDB" id="4313714at2"/>
<evidence type="ECO:0000313" key="6">
    <source>
        <dbReference type="Proteomes" id="UP000037084"/>
    </source>
</evidence>
<dbReference type="Proteomes" id="UP000037084">
    <property type="component" value="Unassembled WGS sequence"/>
</dbReference>
<name>A0A0L8MKB1_STRVG</name>
<dbReference type="PATRIC" id="fig|1961.12.peg.3970"/>
<organism evidence="5 6">
    <name type="scientific">Streptomyces virginiae</name>
    <name type="common">Streptomyces cinnamonensis</name>
    <dbReference type="NCBI Taxonomy" id="1961"/>
    <lineage>
        <taxon>Bacteria</taxon>
        <taxon>Bacillati</taxon>
        <taxon>Actinomycetota</taxon>
        <taxon>Actinomycetes</taxon>
        <taxon>Kitasatosporales</taxon>
        <taxon>Streptomycetaceae</taxon>
        <taxon>Streptomyces</taxon>
    </lineage>
</organism>
<evidence type="ECO:0000259" key="4">
    <source>
        <dbReference type="Pfam" id="PF22953"/>
    </source>
</evidence>
<comment type="caution">
    <text evidence="5">The sequence shown here is derived from an EMBL/GenBank/DDBJ whole genome shotgun (WGS) entry which is preliminary data.</text>
</comment>
<dbReference type="AlphaFoldDB" id="A0A0L8MKB1"/>
<dbReference type="RefSeq" id="WP_159040369.1">
    <property type="nucleotide sequence ID" value="NZ_LGUV01000220.1"/>
</dbReference>
<dbReference type="SUPFAM" id="SSF51735">
    <property type="entry name" value="NAD(P)-binding Rossmann-fold domains"/>
    <property type="match status" value="2"/>
</dbReference>
<evidence type="ECO:0000259" key="3">
    <source>
        <dbReference type="Pfam" id="PF08659"/>
    </source>
</evidence>
<evidence type="ECO:0000313" key="5">
    <source>
        <dbReference type="EMBL" id="KOG50828.1"/>
    </source>
</evidence>